<evidence type="ECO:0000256" key="3">
    <source>
        <dbReference type="ARBA" id="ARBA00022478"/>
    </source>
</evidence>
<dbReference type="PANTHER" id="PTHR20856">
    <property type="entry name" value="DNA-DIRECTED RNA POLYMERASE I SUBUNIT 2"/>
    <property type="match status" value="1"/>
</dbReference>
<evidence type="ECO:0000256" key="4">
    <source>
        <dbReference type="ARBA" id="ARBA00022679"/>
    </source>
</evidence>
<dbReference type="InterPro" id="IPR007644">
    <property type="entry name" value="RNA_pol_bsu_protrusion"/>
</dbReference>
<dbReference type="GO" id="GO:0006351">
    <property type="term" value="P:DNA-templated transcription"/>
    <property type="evidence" value="ECO:0007669"/>
    <property type="project" value="InterPro"/>
</dbReference>
<dbReference type="OrthoDB" id="10248617at2759"/>
<evidence type="ECO:0000256" key="2">
    <source>
        <dbReference type="ARBA" id="ARBA00012418"/>
    </source>
</evidence>
<name>A0A9N9JI77_9GLOM</name>
<evidence type="ECO:0000313" key="9">
    <source>
        <dbReference type="Proteomes" id="UP000789405"/>
    </source>
</evidence>
<dbReference type="Proteomes" id="UP000789405">
    <property type="component" value="Unassembled WGS sequence"/>
</dbReference>
<protein>
    <recommendedName>
        <fullName evidence="2">DNA-directed RNA polymerase</fullName>
        <ecNumber evidence="2">2.7.7.6</ecNumber>
    </recommendedName>
</protein>
<evidence type="ECO:0000313" key="8">
    <source>
        <dbReference type="EMBL" id="CAG8779877.1"/>
    </source>
</evidence>
<dbReference type="AlphaFoldDB" id="A0A9N9JI77"/>
<dbReference type="SUPFAM" id="SSF64484">
    <property type="entry name" value="beta and beta-prime subunits of DNA dependent RNA-polymerase"/>
    <property type="match status" value="1"/>
</dbReference>
<feature type="non-terminal residue" evidence="8">
    <location>
        <position position="145"/>
    </location>
</feature>
<dbReference type="GO" id="GO:0003899">
    <property type="term" value="F:DNA-directed RNA polymerase activity"/>
    <property type="evidence" value="ECO:0007669"/>
    <property type="project" value="UniProtKB-EC"/>
</dbReference>
<evidence type="ECO:0000256" key="6">
    <source>
        <dbReference type="ARBA" id="ARBA00023163"/>
    </source>
</evidence>
<dbReference type="Gene3D" id="3.90.1100.10">
    <property type="match status" value="1"/>
</dbReference>
<proteinExistence type="inferred from homology"/>
<sequence length="145" mass="16465">KQIRIKVVNPAVTVATYTKADGSVNKIFPNKACLRNLTYSCLIYVDVSCAMAIIPWNKAISSTFHKLCDKNETIFTQKVFIRKIPVMVRSIFCNLHGKTKKELINLNKCLYEGGYFIINGSEKVLIAQEQPANNYIFVFEKLSHS</sequence>
<gene>
    <name evidence="8" type="ORF">DERYTH_LOCUS19520</name>
</gene>
<keyword evidence="6" id="KW-0804">Transcription</keyword>
<dbReference type="EMBL" id="CAJVPY010021528">
    <property type="protein sequence ID" value="CAG8779877.1"/>
    <property type="molecule type" value="Genomic_DNA"/>
</dbReference>
<dbReference type="EC" id="2.7.7.6" evidence="2"/>
<feature type="domain" description="RNA polymerase beta subunit protrusion" evidence="7">
    <location>
        <begin position="3"/>
        <end position="130"/>
    </location>
</feature>
<comment type="similarity">
    <text evidence="1">Belongs to the RNA polymerase beta chain family.</text>
</comment>
<reference evidence="8" key="1">
    <citation type="submission" date="2021-06" db="EMBL/GenBank/DDBJ databases">
        <authorList>
            <person name="Kallberg Y."/>
            <person name="Tangrot J."/>
            <person name="Rosling A."/>
        </authorList>
    </citation>
    <scope>NUCLEOTIDE SEQUENCE</scope>
    <source>
        <strain evidence="8">MA453B</strain>
    </source>
</reference>
<evidence type="ECO:0000256" key="1">
    <source>
        <dbReference type="ARBA" id="ARBA00006835"/>
    </source>
</evidence>
<accession>A0A9N9JI77</accession>
<keyword evidence="3" id="KW-0240">DNA-directed RNA polymerase</keyword>
<dbReference type="GO" id="GO:0000428">
    <property type="term" value="C:DNA-directed RNA polymerase complex"/>
    <property type="evidence" value="ECO:0007669"/>
    <property type="project" value="UniProtKB-KW"/>
</dbReference>
<evidence type="ECO:0000256" key="5">
    <source>
        <dbReference type="ARBA" id="ARBA00022695"/>
    </source>
</evidence>
<dbReference type="GO" id="GO:0032549">
    <property type="term" value="F:ribonucleoside binding"/>
    <property type="evidence" value="ECO:0007669"/>
    <property type="project" value="InterPro"/>
</dbReference>
<organism evidence="8 9">
    <name type="scientific">Dentiscutata erythropus</name>
    <dbReference type="NCBI Taxonomy" id="1348616"/>
    <lineage>
        <taxon>Eukaryota</taxon>
        <taxon>Fungi</taxon>
        <taxon>Fungi incertae sedis</taxon>
        <taxon>Mucoromycota</taxon>
        <taxon>Glomeromycotina</taxon>
        <taxon>Glomeromycetes</taxon>
        <taxon>Diversisporales</taxon>
        <taxon>Gigasporaceae</taxon>
        <taxon>Dentiscutata</taxon>
    </lineage>
</organism>
<dbReference type="GO" id="GO:0003677">
    <property type="term" value="F:DNA binding"/>
    <property type="evidence" value="ECO:0007669"/>
    <property type="project" value="InterPro"/>
</dbReference>
<feature type="non-terminal residue" evidence="8">
    <location>
        <position position="1"/>
    </location>
</feature>
<keyword evidence="9" id="KW-1185">Reference proteome</keyword>
<evidence type="ECO:0000259" key="7">
    <source>
        <dbReference type="Pfam" id="PF04563"/>
    </source>
</evidence>
<keyword evidence="4" id="KW-0808">Transferase</keyword>
<keyword evidence="5" id="KW-0548">Nucleotidyltransferase</keyword>
<comment type="caution">
    <text evidence="8">The sequence shown here is derived from an EMBL/GenBank/DDBJ whole genome shotgun (WGS) entry which is preliminary data.</text>
</comment>
<dbReference type="InterPro" id="IPR015712">
    <property type="entry name" value="DNA-dir_RNA_pol_su2"/>
</dbReference>
<dbReference type="Pfam" id="PF04563">
    <property type="entry name" value="RNA_pol_Rpb2_1"/>
    <property type="match status" value="1"/>
</dbReference>